<dbReference type="AlphaFoldDB" id="A0A151JPA9"/>
<gene>
    <name evidence="3" type="ORF">ALC57_02008</name>
</gene>
<evidence type="ECO:0000313" key="4">
    <source>
        <dbReference type="Proteomes" id="UP000078492"/>
    </source>
</evidence>
<organism evidence="3 4">
    <name type="scientific">Trachymyrmex cornetzi</name>
    <dbReference type="NCBI Taxonomy" id="471704"/>
    <lineage>
        <taxon>Eukaryota</taxon>
        <taxon>Metazoa</taxon>
        <taxon>Ecdysozoa</taxon>
        <taxon>Arthropoda</taxon>
        <taxon>Hexapoda</taxon>
        <taxon>Insecta</taxon>
        <taxon>Pterygota</taxon>
        <taxon>Neoptera</taxon>
        <taxon>Endopterygota</taxon>
        <taxon>Hymenoptera</taxon>
        <taxon>Apocrita</taxon>
        <taxon>Aculeata</taxon>
        <taxon>Formicoidea</taxon>
        <taxon>Formicidae</taxon>
        <taxon>Myrmicinae</taxon>
        <taxon>Trachymyrmex</taxon>
    </lineage>
</organism>
<dbReference type="SUPFAM" id="SSF53098">
    <property type="entry name" value="Ribonuclease H-like"/>
    <property type="match status" value="1"/>
</dbReference>
<evidence type="ECO:0000313" key="3">
    <source>
        <dbReference type="EMBL" id="KYN28567.1"/>
    </source>
</evidence>
<dbReference type="PANTHER" id="PTHR45749:SF14">
    <property type="entry name" value="TTF-TYPE DOMAIN-CONTAINING PROTEIN"/>
    <property type="match status" value="1"/>
</dbReference>
<evidence type="ECO:0000256" key="1">
    <source>
        <dbReference type="SAM" id="MobiDB-lite"/>
    </source>
</evidence>
<feature type="compositionally biased region" description="Low complexity" evidence="1">
    <location>
        <begin position="42"/>
        <end position="55"/>
    </location>
</feature>
<dbReference type="Pfam" id="PF14291">
    <property type="entry name" value="DUF4371"/>
    <property type="match status" value="1"/>
</dbReference>
<feature type="domain" description="DUF4371" evidence="2">
    <location>
        <begin position="173"/>
        <end position="378"/>
    </location>
</feature>
<dbReference type="Proteomes" id="UP000078492">
    <property type="component" value="Unassembled WGS sequence"/>
</dbReference>
<sequence length="456" mass="51677">MERFIVRKKRKNELEEGLTTSGPLVLVTTSTDVNDITSSPQSGNSSEHTSKSSSRKSIVFNNNIISNDTSDSDLNSEKVNYDEANCTECVVANENNNIKFSVPRAFSRWQINYPWLSLNPVGKAICSICVEATNRSNKILLLSHFNTCVNSRRAFVEQGFNTWKNALKSFRSHEKSELHCSAIAVLGTLQQQSVIYCLSKTKKKEMIDARVALLKIFSTVKLLAKQGLSFRGKDDEYFNLVQILKMRAEDVPELNTWLNRTAYTWLYHDIINEIVELFANQVVRQNLEIIKSADFYAISLDETSDISRLEQVSICIRIALDNLTTMEFFMGFYSTENTKAQTLFDIVNDVHTPYDLKFSNLRGQCYDGASNVSGRITGLQARIRDVEPRAIYVHCTAHTLNLVVQDAIEHVSYARNFVGIVKDIINFIRDSPKRLAQFKNLQSGDSPSLTPFCPTR</sequence>
<reference evidence="3 4" key="1">
    <citation type="submission" date="2015-09" db="EMBL/GenBank/DDBJ databases">
        <title>Trachymyrmex cornetzi WGS genome.</title>
        <authorList>
            <person name="Nygaard S."/>
            <person name="Hu H."/>
            <person name="Boomsma J."/>
            <person name="Zhang G."/>
        </authorList>
    </citation>
    <scope>NUCLEOTIDE SEQUENCE [LARGE SCALE GENOMIC DNA]</scope>
    <source>
        <strain evidence="3">Tcor2-1</strain>
        <tissue evidence="3">Whole body</tissue>
    </source>
</reference>
<keyword evidence="4" id="KW-1185">Reference proteome</keyword>
<dbReference type="InterPro" id="IPR012337">
    <property type="entry name" value="RNaseH-like_sf"/>
</dbReference>
<dbReference type="PANTHER" id="PTHR45749">
    <property type="match status" value="1"/>
</dbReference>
<dbReference type="EMBL" id="KQ978757">
    <property type="protein sequence ID" value="KYN28567.1"/>
    <property type="molecule type" value="Genomic_DNA"/>
</dbReference>
<evidence type="ECO:0000259" key="2">
    <source>
        <dbReference type="Pfam" id="PF14291"/>
    </source>
</evidence>
<feature type="region of interest" description="Disordered" evidence="1">
    <location>
        <begin position="33"/>
        <end position="55"/>
    </location>
</feature>
<dbReference type="InterPro" id="IPR025398">
    <property type="entry name" value="DUF4371"/>
</dbReference>
<accession>A0A151JPA9</accession>
<name>A0A151JPA9_9HYME</name>
<protein>
    <submittedName>
        <fullName evidence="3">Zinc finger MYM-type protein 1</fullName>
    </submittedName>
</protein>
<proteinExistence type="predicted"/>